<proteinExistence type="predicted"/>
<evidence type="ECO:0000256" key="1">
    <source>
        <dbReference type="SAM" id="MobiDB-lite"/>
    </source>
</evidence>
<feature type="compositionally biased region" description="Basic and acidic residues" evidence="1">
    <location>
        <begin position="1"/>
        <end position="11"/>
    </location>
</feature>
<dbReference type="Proteomes" id="UP001472677">
    <property type="component" value="Unassembled WGS sequence"/>
</dbReference>
<feature type="region of interest" description="Disordered" evidence="1">
    <location>
        <begin position="1"/>
        <end position="72"/>
    </location>
</feature>
<organism evidence="2 3">
    <name type="scientific">Hibiscus sabdariffa</name>
    <name type="common">roselle</name>
    <dbReference type="NCBI Taxonomy" id="183260"/>
    <lineage>
        <taxon>Eukaryota</taxon>
        <taxon>Viridiplantae</taxon>
        <taxon>Streptophyta</taxon>
        <taxon>Embryophyta</taxon>
        <taxon>Tracheophyta</taxon>
        <taxon>Spermatophyta</taxon>
        <taxon>Magnoliopsida</taxon>
        <taxon>eudicotyledons</taxon>
        <taxon>Gunneridae</taxon>
        <taxon>Pentapetalae</taxon>
        <taxon>rosids</taxon>
        <taxon>malvids</taxon>
        <taxon>Malvales</taxon>
        <taxon>Malvaceae</taxon>
        <taxon>Malvoideae</taxon>
        <taxon>Hibiscus</taxon>
    </lineage>
</organism>
<reference evidence="2 3" key="1">
    <citation type="journal article" date="2024" name="G3 (Bethesda)">
        <title>Genome assembly of Hibiscus sabdariffa L. provides insights into metabolisms of medicinal natural products.</title>
        <authorList>
            <person name="Kim T."/>
        </authorList>
    </citation>
    <scope>NUCLEOTIDE SEQUENCE [LARGE SCALE GENOMIC DNA]</scope>
    <source>
        <strain evidence="2">TK-2024</strain>
        <tissue evidence="2">Old leaves</tissue>
    </source>
</reference>
<evidence type="ECO:0000313" key="3">
    <source>
        <dbReference type="Proteomes" id="UP001472677"/>
    </source>
</evidence>
<accession>A0ABR2GBN6</accession>
<feature type="compositionally biased region" description="Polar residues" evidence="1">
    <location>
        <begin position="12"/>
        <end position="34"/>
    </location>
</feature>
<protein>
    <submittedName>
        <fullName evidence="2">Uncharacterized protein</fullName>
    </submittedName>
</protein>
<keyword evidence="3" id="KW-1185">Reference proteome</keyword>
<gene>
    <name evidence="2" type="ORF">V6N12_049993</name>
</gene>
<dbReference type="EMBL" id="JBBPBM010000001">
    <property type="protein sequence ID" value="KAK8600135.1"/>
    <property type="molecule type" value="Genomic_DNA"/>
</dbReference>
<name>A0ABR2GBN6_9ROSI</name>
<evidence type="ECO:0000313" key="2">
    <source>
        <dbReference type="EMBL" id="KAK8600135.1"/>
    </source>
</evidence>
<feature type="compositionally biased region" description="Polar residues" evidence="1">
    <location>
        <begin position="43"/>
        <end position="59"/>
    </location>
</feature>
<sequence>MDADTKLREKTTFSSPDALSPQHTQSTPSDNASPQPCPEGVLSHSQQVQSRVESTQDNILGSHMSHGHDSAQ</sequence>
<comment type="caution">
    <text evidence="2">The sequence shown here is derived from an EMBL/GenBank/DDBJ whole genome shotgun (WGS) entry which is preliminary data.</text>
</comment>